<proteinExistence type="predicted"/>
<accession>A0A7C4EPL6</accession>
<reference evidence="1" key="1">
    <citation type="journal article" date="2020" name="mSystems">
        <title>Genome- and Community-Level Interaction Insights into Carbon Utilization and Element Cycling Functions of Hydrothermarchaeota in Hydrothermal Sediment.</title>
        <authorList>
            <person name="Zhou Z."/>
            <person name="Liu Y."/>
            <person name="Xu W."/>
            <person name="Pan J."/>
            <person name="Luo Z.H."/>
            <person name="Li M."/>
        </authorList>
    </citation>
    <scope>NUCLEOTIDE SEQUENCE [LARGE SCALE GENOMIC DNA]</scope>
    <source>
        <strain evidence="1">SpSt-788</strain>
    </source>
</reference>
<name>A0A7C4EPL6_9BACT</name>
<sequence>MIEEIKQEIKSYNLEAIVGEEGDSAIERALQKANTWLKAKLRTYGVEVDLNNEVIKQSLIKRTLYELYSYAENEEIARDKAKDAVELLRAEFGSSIEGEGYTPKGQPVAQVVKGSDNWRGFKE</sequence>
<evidence type="ECO:0000313" key="1">
    <source>
        <dbReference type="EMBL" id="HGH00031.1"/>
    </source>
</evidence>
<dbReference type="AlphaFoldDB" id="A0A7C4EPL6"/>
<gene>
    <name evidence="1" type="ORF">ENV75_06265</name>
</gene>
<organism evidence="1">
    <name type="scientific">Thermodesulfovibrio aggregans</name>
    <dbReference type="NCBI Taxonomy" id="86166"/>
    <lineage>
        <taxon>Bacteria</taxon>
        <taxon>Pseudomonadati</taxon>
        <taxon>Nitrospirota</taxon>
        <taxon>Thermodesulfovibrionia</taxon>
        <taxon>Thermodesulfovibrionales</taxon>
        <taxon>Thermodesulfovibrionaceae</taxon>
        <taxon>Thermodesulfovibrio</taxon>
    </lineage>
</organism>
<evidence type="ECO:0008006" key="2">
    <source>
        <dbReference type="Google" id="ProtNLM"/>
    </source>
</evidence>
<comment type="caution">
    <text evidence="1">The sequence shown here is derived from an EMBL/GenBank/DDBJ whole genome shotgun (WGS) entry which is preliminary data.</text>
</comment>
<dbReference type="EMBL" id="DTHO01000067">
    <property type="protein sequence ID" value="HGH00031.1"/>
    <property type="molecule type" value="Genomic_DNA"/>
</dbReference>
<protein>
    <recommendedName>
        <fullName evidence="2">DUF1320 domain-containing protein</fullName>
    </recommendedName>
</protein>